<feature type="domain" description="Ricin B lectin" evidence="1">
    <location>
        <begin position="62"/>
        <end position="194"/>
    </location>
</feature>
<comment type="caution">
    <text evidence="2">The sequence shown here is derived from an EMBL/GenBank/DDBJ whole genome shotgun (WGS) entry which is preliminary data.</text>
</comment>
<dbReference type="PROSITE" id="PS50231">
    <property type="entry name" value="RICIN_B_LECTIN"/>
    <property type="match status" value="1"/>
</dbReference>
<sequence>MEIGRDIRSPERCAMRFPLTSPAGPVTARRGLAAAALLALVTPLTSPVADASETSRLRNAHRVRVVTFSDKCLDVSGGVAASGTPIIQYSCQGSANQRFWLVAADGGRYEIRTLHDKCLDVARESARDETAIIQYACDGTANQKFRLRRVRNGRYEIRTLHDKCLDVRGASTANNVPIIQYRCRGTANQRFRFDSV</sequence>
<dbReference type="Pfam" id="PF00652">
    <property type="entry name" value="Ricin_B_lectin"/>
    <property type="match status" value="1"/>
</dbReference>
<dbReference type="InterPro" id="IPR000772">
    <property type="entry name" value="Ricin_B_lectin"/>
</dbReference>
<organism evidence="2 3">
    <name type="scientific">Actinomadura rubrobrunea</name>
    <dbReference type="NCBI Taxonomy" id="115335"/>
    <lineage>
        <taxon>Bacteria</taxon>
        <taxon>Bacillati</taxon>
        <taxon>Actinomycetota</taxon>
        <taxon>Actinomycetes</taxon>
        <taxon>Streptosporangiales</taxon>
        <taxon>Thermomonosporaceae</taxon>
        <taxon>Actinomadura</taxon>
    </lineage>
</organism>
<dbReference type="Gene3D" id="2.80.10.50">
    <property type="match status" value="3"/>
</dbReference>
<keyword evidence="3" id="KW-1185">Reference proteome</keyword>
<gene>
    <name evidence="2" type="ORF">Arub01_03270</name>
</gene>
<dbReference type="AlphaFoldDB" id="A0A9W6PS64"/>
<dbReference type="InterPro" id="IPR035992">
    <property type="entry name" value="Ricin_B-like_lectins"/>
</dbReference>
<dbReference type="SUPFAM" id="SSF50370">
    <property type="entry name" value="Ricin B-like lectins"/>
    <property type="match status" value="1"/>
</dbReference>
<dbReference type="CDD" id="cd00161">
    <property type="entry name" value="beta-trefoil_Ricin-like"/>
    <property type="match status" value="1"/>
</dbReference>
<protein>
    <recommendedName>
        <fullName evidence="1">Ricin B lectin domain-containing protein</fullName>
    </recommendedName>
</protein>
<dbReference type="SMART" id="SM00458">
    <property type="entry name" value="RICIN"/>
    <property type="match status" value="1"/>
</dbReference>
<proteinExistence type="predicted"/>
<accession>A0A9W6PS64</accession>
<reference evidence="2" key="1">
    <citation type="submission" date="2023-02" db="EMBL/GenBank/DDBJ databases">
        <title>Actinomadura rubrobrunea NBRC 14622.</title>
        <authorList>
            <person name="Ichikawa N."/>
            <person name="Sato H."/>
            <person name="Tonouchi N."/>
        </authorList>
    </citation>
    <scope>NUCLEOTIDE SEQUENCE</scope>
    <source>
        <strain evidence="2">NBRC 14622</strain>
    </source>
</reference>
<dbReference type="Proteomes" id="UP001165124">
    <property type="component" value="Unassembled WGS sequence"/>
</dbReference>
<name>A0A9W6PS64_9ACTN</name>
<dbReference type="EMBL" id="BSRZ01000001">
    <property type="protein sequence ID" value="GLW62083.1"/>
    <property type="molecule type" value="Genomic_DNA"/>
</dbReference>
<evidence type="ECO:0000313" key="3">
    <source>
        <dbReference type="Proteomes" id="UP001165124"/>
    </source>
</evidence>
<evidence type="ECO:0000313" key="2">
    <source>
        <dbReference type="EMBL" id="GLW62083.1"/>
    </source>
</evidence>
<evidence type="ECO:0000259" key="1">
    <source>
        <dbReference type="SMART" id="SM00458"/>
    </source>
</evidence>